<proteinExistence type="predicted"/>
<feature type="transmembrane region" description="Helical" evidence="1">
    <location>
        <begin position="79"/>
        <end position="101"/>
    </location>
</feature>
<organism evidence="2 3">
    <name type="scientific">Pseudovirgaria hyperparasitica</name>
    <dbReference type="NCBI Taxonomy" id="470096"/>
    <lineage>
        <taxon>Eukaryota</taxon>
        <taxon>Fungi</taxon>
        <taxon>Dikarya</taxon>
        <taxon>Ascomycota</taxon>
        <taxon>Pezizomycotina</taxon>
        <taxon>Dothideomycetes</taxon>
        <taxon>Dothideomycetes incertae sedis</taxon>
        <taxon>Acrospermales</taxon>
        <taxon>Acrospermaceae</taxon>
        <taxon>Pseudovirgaria</taxon>
    </lineage>
</organism>
<evidence type="ECO:0000313" key="2">
    <source>
        <dbReference type="EMBL" id="KAF2755002.1"/>
    </source>
</evidence>
<dbReference type="RefSeq" id="XP_033597453.1">
    <property type="nucleotide sequence ID" value="XM_033744536.1"/>
</dbReference>
<keyword evidence="1" id="KW-1133">Transmembrane helix</keyword>
<feature type="transmembrane region" description="Helical" evidence="1">
    <location>
        <begin position="20"/>
        <end position="41"/>
    </location>
</feature>
<evidence type="ECO:0000313" key="3">
    <source>
        <dbReference type="Proteomes" id="UP000799437"/>
    </source>
</evidence>
<gene>
    <name evidence="2" type="ORF">EJ05DRAFT_478822</name>
</gene>
<evidence type="ECO:0008006" key="4">
    <source>
        <dbReference type="Google" id="ProtNLM"/>
    </source>
</evidence>
<evidence type="ECO:0000256" key="1">
    <source>
        <dbReference type="SAM" id="Phobius"/>
    </source>
</evidence>
<protein>
    <recommendedName>
        <fullName evidence="4">MARVEL domain-containing protein</fullName>
    </recommendedName>
</protein>
<keyword evidence="3" id="KW-1185">Reference proteome</keyword>
<dbReference type="EMBL" id="ML996578">
    <property type="protein sequence ID" value="KAF2755002.1"/>
    <property type="molecule type" value="Genomic_DNA"/>
</dbReference>
<sequence>MPVPSYGAAPLSKTFLATRALQVVAMIGIVGMTANFVNNIVTTGKEAPKEIVGTLSITCLATLYCAISVAFFWSEANLGLLVMTGVDSLLLIAFIVCAVTVGKPLSYLNCYVIGNASAEVDAQSAWAFAMAITSNLNTMGSKLDLSSWVGATKANCLESKAIWGLCIALCILFTTSSVLLPTCWYKNRKAGAGFNKYEDA</sequence>
<dbReference type="OrthoDB" id="5366688at2759"/>
<dbReference type="GeneID" id="54485590"/>
<reference evidence="2" key="1">
    <citation type="journal article" date="2020" name="Stud. Mycol.">
        <title>101 Dothideomycetes genomes: a test case for predicting lifestyles and emergence of pathogens.</title>
        <authorList>
            <person name="Haridas S."/>
            <person name="Albert R."/>
            <person name="Binder M."/>
            <person name="Bloem J."/>
            <person name="Labutti K."/>
            <person name="Salamov A."/>
            <person name="Andreopoulos B."/>
            <person name="Baker S."/>
            <person name="Barry K."/>
            <person name="Bills G."/>
            <person name="Bluhm B."/>
            <person name="Cannon C."/>
            <person name="Castanera R."/>
            <person name="Culley D."/>
            <person name="Daum C."/>
            <person name="Ezra D."/>
            <person name="Gonzalez J."/>
            <person name="Henrissat B."/>
            <person name="Kuo A."/>
            <person name="Liang C."/>
            <person name="Lipzen A."/>
            <person name="Lutzoni F."/>
            <person name="Magnuson J."/>
            <person name="Mondo S."/>
            <person name="Nolan M."/>
            <person name="Ohm R."/>
            <person name="Pangilinan J."/>
            <person name="Park H.-J."/>
            <person name="Ramirez L."/>
            <person name="Alfaro M."/>
            <person name="Sun H."/>
            <person name="Tritt A."/>
            <person name="Yoshinaga Y."/>
            <person name="Zwiers L.-H."/>
            <person name="Turgeon B."/>
            <person name="Goodwin S."/>
            <person name="Spatafora J."/>
            <person name="Crous P."/>
            <person name="Grigoriev I."/>
        </authorList>
    </citation>
    <scope>NUCLEOTIDE SEQUENCE</scope>
    <source>
        <strain evidence="2">CBS 121739</strain>
    </source>
</reference>
<dbReference type="AlphaFoldDB" id="A0A6A6VWN2"/>
<name>A0A6A6VWN2_9PEZI</name>
<keyword evidence="1" id="KW-0472">Membrane</keyword>
<accession>A0A6A6VWN2</accession>
<dbReference type="Proteomes" id="UP000799437">
    <property type="component" value="Unassembled WGS sequence"/>
</dbReference>
<feature type="transmembrane region" description="Helical" evidence="1">
    <location>
        <begin position="53"/>
        <end position="73"/>
    </location>
</feature>
<keyword evidence="1" id="KW-0812">Transmembrane</keyword>
<feature type="transmembrane region" description="Helical" evidence="1">
    <location>
        <begin position="161"/>
        <end position="180"/>
    </location>
</feature>